<feature type="transmembrane region" description="Helical" evidence="5">
    <location>
        <begin position="51"/>
        <end position="74"/>
    </location>
</feature>
<comment type="subcellular location">
    <subcellularLocation>
        <location evidence="1">Membrane</location>
        <topology evidence="1">Multi-pass membrane protein</topology>
    </subcellularLocation>
</comment>
<feature type="transmembrane region" description="Helical" evidence="5">
    <location>
        <begin position="81"/>
        <end position="99"/>
    </location>
</feature>
<keyword evidence="2 5" id="KW-0812">Transmembrane</keyword>
<keyword evidence="3 5" id="KW-1133">Transmembrane helix</keyword>
<dbReference type="GO" id="GO:0016020">
    <property type="term" value="C:membrane"/>
    <property type="evidence" value="ECO:0007669"/>
    <property type="project" value="UniProtKB-SubCell"/>
</dbReference>
<dbReference type="EMBL" id="PGGM01000005">
    <property type="protein sequence ID" value="PSH64188.1"/>
    <property type="molecule type" value="Genomic_DNA"/>
</dbReference>
<dbReference type="Proteomes" id="UP000241764">
    <property type="component" value="Unassembled WGS sequence"/>
</dbReference>
<proteinExistence type="predicted"/>
<dbReference type="OrthoDB" id="9811373at2"/>
<gene>
    <name evidence="6" type="ORF">CU103_14265</name>
</gene>
<name>A0A2P7BCI9_9HYPH</name>
<evidence type="ECO:0008006" key="8">
    <source>
        <dbReference type="Google" id="ProtNLM"/>
    </source>
</evidence>
<evidence type="ECO:0000256" key="3">
    <source>
        <dbReference type="ARBA" id="ARBA00022989"/>
    </source>
</evidence>
<evidence type="ECO:0000256" key="1">
    <source>
        <dbReference type="ARBA" id="ARBA00004141"/>
    </source>
</evidence>
<reference evidence="7" key="1">
    <citation type="submission" date="2017-11" db="EMBL/GenBank/DDBJ databases">
        <authorList>
            <person name="Kuznetsova I."/>
            <person name="Sazanova A."/>
            <person name="Chirak E."/>
            <person name="Safronova V."/>
            <person name="Willems A."/>
        </authorList>
    </citation>
    <scope>NUCLEOTIDE SEQUENCE [LARGE SCALE GENOMIC DNA]</scope>
    <source>
        <strain evidence="7">CCBAU 03422</strain>
    </source>
</reference>
<keyword evidence="7" id="KW-1185">Reference proteome</keyword>
<feature type="transmembrane region" description="Helical" evidence="5">
    <location>
        <begin position="21"/>
        <end position="39"/>
    </location>
</feature>
<comment type="caution">
    <text evidence="6">The sequence shown here is derived from an EMBL/GenBank/DDBJ whole genome shotgun (WGS) entry which is preliminary data.</text>
</comment>
<dbReference type="InterPro" id="IPR032808">
    <property type="entry name" value="DoxX"/>
</dbReference>
<evidence type="ECO:0000256" key="2">
    <source>
        <dbReference type="ARBA" id="ARBA00022692"/>
    </source>
</evidence>
<evidence type="ECO:0000256" key="5">
    <source>
        <dbReference type="SAM" id="Phobius"/>
    </source>
</evidence>
<dbReference type="Pfam" id="PF13564">
    <property type="entry name" value="DoxX_2"/>
    <property type="match status" value="1"/>
</dbReference>
<accession>A0A2P7BCI9</accession>
<protein>
    <recommendedName>
        <fullName evidence="8">DoxX family protein</fullName>
    </recommendedName>
</protein>
<evidence type="ECO:0000313" key="7">
    <source>
        <dbReference type="Proteomes" id="UP000241764"/>
    </source>
</evidence>
<sequence>MEFTAQSIQVPSSRAVWVGRILSGLVILFLIFDGAIKLVPLDVVTETTAQLGYPGSAGFARFLGILTLVCTLLYANPRTAVLGAILLTGYLGGAIATHVRIGNPLFSHTLFGVYLGLMIWGGLYLRDPRIRALIPFIR</sequence>
<organism evidence="6 7">
    <name type="scientific">Phyllobacterium sophorae</name>
    <dbReference type="NCBI Taxonomy" id="1520277"/>
    <lineage>
        <taxon>Bacteria</taxon>
        <taxon>Pseudomonadati</taxon>
        <taxon>Pseudomonadota</taxon>
        <taxon>Alphaproteobacteria</taxon>
        <taxon>Hyphomicrobiales</taxon>
        <taxon>Phyllobacteriaceae</taxon>
        <taxon>Phyllobacterium</taxon>
    </lineage>
</organism>
<evidence type="ECO:0000313" key="6">
    <source>
        <dbReference type="EMBL" id="PSH64188.1"/>
    </source>
</evidence>
<evidence type="ECO:0000256" key="4">
    <source>
        <dbReference type="ARBA" id="ARBA00023136"/>
    </source>
</evidence>
<feature type="transmembrane region" description="Helical" evidence="5">
    <location>
        <begin position="105"/>
        <end position="125"/>
    </location>
</feature>
<keyword evidence="4 5" id="KW-0472">Membrane</keyword>
<dbReference type="RefSeq" id="WP_106664576.1">
    <property type="nucleotide sequence ID" value="NZ_PGGM01000005.1"/>
</dbReference>
<dbReference type="AlphaFoldDB" id="A0A2P7BCI9"/>